<evidence type="ECO:0000313" key="2">
    <source>
        <dbReference type="Proteomes" id="UP000693970"/>
    </source>
</evidence>
<gene>
    <name evidence="1" type="ORF">IV203_008298</name>
</gene>
<comment type="caution">
    <text evidence="1">The sequence shown here is derived from an EMBL/GenBank/DDBJ whole genome shotgun (WGS) entry which is preliminary data.</text>
</comment>
<name>A0A9K3KY90_9STRA</name>
<organism evidence="1 2">
    <name type="scientific">Nitzschia inconspicua</name>
    <dbReference type="NCBI Taxonomy" id="303405"/>
    <lineage>
        <taxon>Eukaryota</taxon>
        <taxon>Sar</taxon>
        <taxon>Stramenopiles</taxon>
        <taxon>Ochrophyta</taxon>
        <taxon>Bacillariophyta</taxon>
        <taxon>Bacillariophyceae</taxon>
        <taxon>Bacillariophycidae</taxon>
        <taxon>Bacillariales</taxon>
        <taxon>Bacillariaceae</taxon>
        <taxon>Nitzschia</taxon>
    </lineage>
</organism>
<reference evidence="1" key="2">
    <citation type="submission" date="2021-04" db="EMBL/GenBank/DDBJ databases">
        <authorList>
            <person name="Podell S."/>
        </authorList>
    </citation>
    <scope>NUCLEOTIDE SEQUENCE</scope>
    <source>
        <strain evidence="1">Hildebrandi</strain>
    </source>
</reference>
<dbReference type="EMBL" id="JAGRRH010000017">
    <property type="protein sequence ID" value="KAG7352250.1"/>
    <property type="molecule type" value="Genomic_DNA"/>
</dbReference>
<dbReference type="Proteomes" id="UP000693970">
    <property type="component" value="Unassembled WGS sequence"/>
</dbReference>
<protein>
    <submittedName>
        <fullName evidence="1">Uncharacterized protein</fullName>
    </submittedName>
</protein>
<accession>A0A9K3KY90</accession>
<keyword evidence="2" id="KW-1185">Reference proteome</keyword>
<reference evidence="1" key="1">
    <citation type="journal article" date="2021" name="Sci. Rep.">
        <title>Diploid genomic architecture of Nitzschia inconspicua, an elite biomass production diatom.</title>
        <authorList>
            <person name="Oliver A."/>
            <person name="Podell S."/>
            <person name="Pinowska A."/>
            <person name="Traller J.C."/>
            <person name="Smith S.R."/>
            <person name="McClure R."/>
            <person name="Beliaev A."/>
            <person name="Bohutskyi P."/>
            <person name="Hill E.A."/>
            <person name="Rabines A."/>
            <person name="Zheng H."/>
            <person name="Allen L.Z."/>
            <person name="Kuo A."/>
            <person name="Grigoriev I.V."/>
            <person name="Allen A.E."/>
            <person name="Hazlebeck D."/>
            <person name="Allen E.E."/>
        </authorList>
    </citation>
    <scope>NUCLEOTIDE SEQUENCE</scope>
    <source>
        <strain evidence="1">Hildebrandi</strain>
    </source>
</reference>
<sequence>MDNSSGNLYKLCGYGNPSTKSYAASFKEQKNKTLVAVAGGKVQLAEGGVAYLKRRDELPLAPTSNEDAIRHQRSLEEEARVDANWIRNPWCASSR</sequence>
<proteinExistence type="predicted"/>
<dbReference type="AlphaFoldDB" id="A0A9K3KY90"/>
<evidence type="ECO:0000313" key="1">
    <source>
        <dbReference type="EMBL" id="KAG7352250.1"/>
    </source>
</evidence>